<dbReference type="AlphaFoldDB" id="A0A562UFA7"/>
<comment type="caution">
    <text evidence="2">The sequence shown here is derived from an EMBL/GenBank/DDBJ whole genome shotgun (WGS) entry which is preliminary data.</text>
</comment>
<name>A0A562UFA7_9SPHI</name>
<proteinExistence type="predicted"/>
<protein>
    <submittedName>
        <fullName evidence="2">Uncharacterized protein</fullName>
    </submittedName>
</protein>
<gene>
    <name evidence="2" type="ORF">JN11_00187</name>
</gene>
<keyword evidence="3" id="KW-1185">Reference proteome</keyword>
<keyword evidence="1" id="KW-0732">Signal</keyword>
<reference evidence="2 3" key="1">
    <citation type="submission" date="2019-07" db="EMBL/GenBank/DDBJ databases">
        <title>Genomic Encyclopedia of Archaeal and Bacterial Type Strains, Phase II (KMG-II): from individual species to whole genera.</title>
        <authorList>
            <person name="Goeker M."/>
        </authorList>
    </citation>
    <scope>NUCLEOTIDE SEQUENCE [LARGE SCALE GENOMIC DNA]</scope>
    <source>
        <strain evidence="2 3">ATCC BAA-1854</strain>
    </source>
</reference>
<dbReference type="Proteomes" id="UP000317010">
    <property type="component" value="Unassembled WGS sequence"/>
</dbReference>
<feature type="chain" id="PRO_5022233529" evidence="1">
    <location>
        <begin position="23"/>
        <end position="51"/>
    </location>
</feature>
<evidence type="ECO:0000256" key="1">
    <source>
        <dbReference type="SAM" id="SignalP"/>
    </source>
</evidence>
<dbReference type="EMBL" id="VLLI01000001">
    <property type="protein sequence ID" value="TWJ04478.1"/>
    <property type="molecule type" value="Genomic_DNA"/>
</dbReference>
<sequence length="51" mass="6094">MKFLKVFLLIIVAMFTFGSAMAQVAVRARVGGPYPHHFHHHHIRHHRYHHR</sequence>
<accession>A0A562UFA7</accession>
<evidence type="ECO:0000313" key="2">
    <source>
        <dbReference type="EMBL" id="TWJ04478.1"/>
    </source>
</evidence>
<organism evidence="2 3">
    <name type="scientific">Mucilaginibacter frigoritolerans</name>
    <dbReference type="NCBI Taxonomy" id="652788"/>
    <lineage>
        <taxon>Bacteria</taxon>
        <taxon>Pseudomonadati</taxon>
        <taxon>Bacteroidota</taxon>
        <taxon>Sphingobacteriia</taxon>
        <taxon>Sphingobacteriales</taxon>
        <taxon>Sphingobacteriaceae</taxon>
        <taxon>Mucilaginibacter</taxon>
    </lineage>
</organism>
<evidence type="ECO:0000313" key="3">
    <source>
        <dbReference type="Proteomes" id="UP000317010"/>
    </source>
</evidence>
<feature type="signal peptide" evidence="1">
    <location>
        <begin position="1"/>
        <end position="22"/>
    </location>
</feature>